<dbReference type="AlphaFoldDB" id="A0A3N1PJJ2"/>
<dbReference type="InterPro" id="IPR005119">
    <property type="entry name" value="LysR_subst-bd"/>
</dbReference>
<evidence type="ECO:0000256" key="4">
    <source>
        <dbReference type="ARBA" id="ARBA00023163"/>
    </source>
</evidence>
<dbReference type="Proteomes" id="UP000268033">
    <property type="component" value="Unassembled WGS sequence"/>
</dbReference>
<dbReference type="PANTHER" id="PTHR30537">
    <property type="entry name" value="HTH-TYPE TRANSCRIPTIONAL REGULATOR"/>
    <property type="match status" value="1"/>
</dbReference>
<protein>
    <submittedName>
        <fullName evidence="6">LysR family transcriptional regulator for bpeEF and oprC</fullName>
    </submittedName>
</protein>
<keyword evidence="2" id="KW-0805">Transcription regulation</keyword>
<dbReference type="Gene3D" id="3.40.190.290">
    <property type="match status" value="1"/>
</dbReference>
<gene>
    <name evidence="6" type="ORF">EDC28_103368</name>
</gene>
<dbReference type="PRINTS" id="PR00039">
    <property type="entry name" value="HTHLYSR"/>
</dbReference>
<accession>A0A3N1PJJ2</accession>
<dbReference type="InterPro" id="IPR000847">
    <property type="entry name" value="LysR_HTH_N"/>
</dbReference>
<name>A0A3N1PJJ2_9GAMM</name>
<dbReference type="PROSITE" id="PS50931">
    <property type="entry name" value="HTH_LYSR"/>
    <property type="match status" value="1"/>
</dbReference>
<dbReference type="SUPFAM" id="SSF46785">
    <property type="entry name" value="Winged helix' DNA-binding domain"/>
    <property type="match status" value="1"/>
</dbReference>
<dbReference type="InterPro" id="IPR058163">
    <property type="entry name" value="LysR-type_TF_proteobact-type"/>
</dbReference>
<evidence type="ECO:0000256" key="3">
    <source>
        <dbReference type="ARBA" id="ARBA00023125"/>
    </source>
</evidence>
<feature type="domain" description="HTH lysR-type" evidence="5">
    <location>
        <begin position="1"/>
        <end position="59"/>
    </location>
</feature>
<comment type="similarity">
    <text evidence="1">Belongs to the LysR transcriptional regulatory family.</text>
</comment>
<keyword evidence="7" id="KW-1185">Reference proteome</keyword>
<evidence type="ECO:0000256" key="1">
    <source>
        <dbReference type="ARBA" id="ARBA00009437"/>
    </source>
</evidence>
<dbReference type="EMBL" id="RJUL01000003">
    <property type="protein sequence ID" value="ROQ28773.1"/>
    <property type="molecule type" value="Genomic_DNA"/>
</dbReference>
<evidence type="ECO:0000313" key="7">
    <source>
        <dbReference type="Proteomes" id="UP000268033"/>
    </source>
</evidence>
<evidence type="ECO:0000256" key="2">
    <source>
        <dbReference type="ARBA" id="ARBA00023015"/>
    </source>
</evidence>
<dbReference type="InterPro" id="IPR036390">
    <property type="entry name" value="WH_DNA-bd_sf"/>
</dbReference>
<proteinExistence type="inferred from homology"/>
<dbReference type="GO" id="GO:0003700">
    <property type="term" value="F:DNA-binding transcription factor activity"/>
    <property type="evidence" value="ECO:0007669"/>
    <property type="project" value="InterPro"/>
</dbReference>
<dbReference type="STRING" id="584787.GCA_001247655_00049"/>
<organism evidence="6 7">
    <name type="scientific">Gallaecimonas pentaromativorans</name>
    <dbReference type="NCBI Taxonomy" id="584787"/>
    <lineage>
        <taxon>Bacteria</taxon>
        <taxon>Pseudomonadati</taxon>
        <taxon>Pseudomonadota</taxon>
        <taxon>Gammaproteobacteria</taxon>
        <taxon>Enterobacterales</taxon>
        <taxon>Gallaecimonadaceae</taxon>
        <taxon>Gallaecimonas</taxon>
    </lineage>
</organism>
<reference evidence="6 7" key="1">
    <citation type="submission" date="2018-11" db="EMBL/GenBank/DDBJ databases">
        <title>Genomic Encyclopedia of Type Strains, Phase IV (KMG-IV): sequencing the most valuable type-strain genomes for metagenomic binning, comparative biology and taxonomic classification.</title>
        <authorList>
            <person name="Goeker M."/>
        </authorList>
    </citation>
    <scope>NUCLEOTIDE SEQUENCE [LARGE SCALE GENOMIC DNA]</scope>
    <source>
        <strain evidence="6 7">DSM 21945</strain>
    </source>
</reference>
<dbReference type="CDD" id="cd08422">
    <property type="entry name" value="PBP2_CrgA_like"/>
    <property type="match status" value="1"/>
</dbReference>
<evidence type="ECO:0000313" key="6">
    <source>
        <dbReference type="EMBL" id="ROQ28773.1"/>
    </source>
</evidence>
<dbReference type="FunFam" id="1.10.10.10:FF:000001">
    <property type="entry name" value="LysR family transcriptional regulator"/>
    <property type="match status" value="1"/>
</dbReference>
<dbReference type="Gene3D" id="1.10.10.10">
    <property type="entry name" value="Winged helix-like DNA-binding domain superfamily/Winged helix DNA-binding domain"/>
    <property type="match status" value="1"/>
</dbReference>
<comment type="caution">
    <text evidence="6">The sequence shown here is derived from an EMBL/GenBank/DDBJ whole genome shotgun (WGS) entry which is preliminary data.</text>
</comment>
<evidence type="ECO:0000259" key="5">
    <source>
        <dbReference type="PROSITE" id="PS50931"/>
    </source>
</evidence>
<sequence>MDRLTAMESFQAVVDAGSFSGAALRLHLSKAVVSKRVSSLERHLGVQLLNRNTRQVCVTSQGAAFYNYCSNIVRDFNQASETLRQGQDKPEGELKLAIPLCVAKLLQPILMDFINHYPDIHLKLHQASRQLNPIADGYDMALCVGRLDDCNLVARRLASLERCFCASPAYAKGKNAVIGFEQLKFQRFLALRQEPKWEVMQSHDNSAQELPTVFTADSYEMLMGAALDGQGIALMPRSLIQPYLDSGQLVEQHLPTLEPLPIEIFAVWPPNLGMPVRQRLLIEHLVDNLG</sequence>
<dbReference type="PANTHER" id="PTHR30537:SF5">
    <property type="entry name" value="HTH-TYPE TRANSCRIPTIONAL ACTIVATOR TTDR-RELATED"/>
    <property type="match status" value="1"/>
</dbReference>
<dbReference type="SUPFAM" id="SSF53850">
    <property type="entry name" value="Periplasmic binding protein-like II"/>
    <property type="match status" value="1"/>
</dbReference>
<dbReference type="Pfam" id="PF00126">
    <property type="entry name" value="HTH_1"/>
    <property type="match status" value="1"/>
</dbReference>
<dbReference type="GO" id="GO:0003677">
    <property type="term" value="F:DNA binding"/>
    <property type="evidence" value="ECO:0007669"/>
    <property type="project" value="UniProtKB-KW"/>
</dbReference>
<keyword evidence="4" id="KW-0804">Transcription</keyword>
<dbReference type="Pfam" id="PF03466">
    <property type="entry name" value="LysR_substrate"/>
    <property type="match status" value="1"/>
</dbReference>
<dbReference type="RefSeq" id="WP_123421144.1">
    <property type="nucleotide sequence ID" value="NZ_RJUL01000003.1"/>
</dbReference>
<dbReference type="InterPro" id="IPR036388">
    <property type="entry name" value="WH-like_DNA-bd_sf"/>
</dbReference>
<keyword evidence="3" id="KW-0238">DNA-binding</keyword>